<dbReference type="PANTHER" id="PTHR43245:SF51">
    <property type="entry name" value="SHORT CHAIN DEHYDROGENASE_REDUCTASE FAMILY 42E, MEMBER 2"/>
    <property type="match status" value="1"/>
</dbReference>
<sequence length="372" mass="41605">MHNPYFHQGDLKETTVDSIVPYVLSAELWEWRDITRIQMEFNGLLGRHIATQLRDRRDTVFVLDIVKRFDDIPFFQADISDDGAVLSVLKKCGATCVIHNASPPATIAKPSLFWKVNVDGTKAIVAACIEAGVKKLIFTSSSAVVFDGSDLNNIVETQPYTTKPANVYMETKIHAEKIILDANGKNGLSTVILRPSGIFGPGDRQLIAGLYSNYLAGRTNIQIGNNKNLTDWTPVQNVADAHILAADRLSNPVSKDQPVAGQIFFITNDDPWYFWDFTNAVWDRLDIYFPGKRQKKSPIIIPSWFGMILGNTFELIGWISGQKPAMNRFTIAFSCAARWHNITKAKTTLGYKPRVAIKDELDELVKAMVDEP</sequence>
<evidence type="ECO:0000313" key="4">
    <source>
        <dbReference type="EMBL" id="KAF5350891.1"/>
    </source>
</evidence>
<keyword evidence="5" id="KW-1185">Reference proteome</keyword>
<evidence type="ECO:0000256" key="2">
    <source>
        <dbReference type="ARBA" id="ARBA00023002"/>
    </source>
</evidence>
<dbReference type="Proteomes" id="UP000559256">
    <property type="component" value="Unassembled WGS sequence"/>
</dbReference>
<proteinExistence type="inferred from homology"/>
<evidence type="ECO:0000259" key="3">
    <source>
        <dbReference type="Pfam" id="PF01073"/>
    </source>
</evidence>
<dbReference type="AlphaFoldDB" id="A0A8H5FVQ4"/>
<dbReference type="Gene3D" id="3.40.50.720">
    <property type="entry name" value="NAD(P)-binding Rossmann-like Domain"/>
    <property type="match status" value="1"/>
</dbReference>
<organism evidence="4 5">
    <name type="scientific">Tetrapyrgos nigripes</name>
    <dbReference type="NCBI Taxonomy" id="182062"/>
    <lineage>
        <taxon>Eukaryota</taxon>
        <taxon>Fungi</taxon>
        <taxon>Dikarya</taxon>
        <taxon>Basidiomycota</taxon>
        <taxon>Agaricomycotina</taxon>
        <taxon>Agaricomycetes</taxon>
        <taxon>Agaricomycetidae</taxon>
        <taxon>Agaricales</taxon>
        <taxon>Marasmiineae</taxon>
        <taxon>Marasmiaceae</taxon>
        <taxon>Tetrapyrgos</taxon>
    </lineage>
</organism>
<comment type="caution">
    <text evidence="4">The sequence shown here is derived from an EMBL/GenBank/DDBJ whole genome shotgun (WGS) entry which is preliminary data.</text>
</comment>
<dbReference type="GO" id="GO:0006694">
    <property type="term" value="P:steroid biosynthetic process"/>
    <property type="evidence" value="ECO:0007669"/>
    <property type="project" value="InterPro"/>
</dbReference>
<protein>
    <recommendedName>
        <fullName evidence="3">3-beta hydroxysteroid dehydrogenase/isomerase domain-containing protein</fullName>
    </recommendedName>
</protein>
<dbReference type="PANTHER" id="PTHR43245">
    <property type="entry name" value="BIFUNCTIONAL POLYMYXIN RESISTANCE PROTEIN ARNA"/>
    <property type="match status" value="1"/>
</dbReference>
<dbReference type="GO" id="GO:0016616">
    <property type="term" value="F:oxidoreductase activity, acting on the CH-OH group of donors, NAD or NADP as acceptor"/>
    <property type="evidence" value="ECO:0007669"/>
    <property type="project" value="InterPro"/>
</dbReference>
<gene>
    <name evidence="4" type="ORF">D9758_010536</name>
</gene>
<comment type="similarity">
    <text evidence="1">Belongs to the 3-beta-HSD family.</text>
</comment>
<evidence type="ECO:0000313" key="5">
    <source>
        <dbReference type="Proteomes" id="UP000559256"/>
    </source>
</evidence>
<dbReference type="InterPro" id="IPR050177">
    <property type="entry name" value="Lipid_A_modif_metabolic_enz"/>
</dbReference>
<dbReference type="InterPro" id="IPR002225">
    <property type="entry name" value="3Beta_OHSteriod_DH/Estase"/>
</dbReference>
<dbReference type="InterPro" id="IPR036291">
    <property type="entry name" value="NAD(P)-bd_dom_sf"/>
</dbReference>
<keyword evidence="2" id="KW-0560">Oxidoreductase</keyword>
<name>A0A8H5FVQ4_9AGAR</name>
<reference evidence="4 5" key="1">
    <citation type="journal article" date="2020" name="ISME J.">
        <title>Uncovering the hidden diversity of litter-decomposition mechanisms in mushroom-forming fungi.</title>
        <authorList>
            <person name="Floudas D."/>
            <person name="Bentzer J."/>
            <person name="Ahren D."/>
            <person name="Johansson T."/>
            <person name="Persson P."/>
            <person name="Tunlid A."/>
        </authorList>
    </citation>
    <scope>NUCLEOTIDE SEQUENCE [LARGE SCALE GENOMIC DNA]</scope>
    <source>
        <strain evidence="4 5">CBS 291.85</strain>
    </source>
</reference>
<accession>A0A8H5FVQ4</accession>
<feature type="domain" description="3-beta hydroxysteroid dehydrogenase/isomerase" evidence="3">
    <location>
        <begin position="55"/>
        <end position="287"/>
    </location>
</feature>
<evidence type="ECO:0000256" key="1">
    <source>
        <dbReference type="ARBA" id="ARBA00009219"/>
    </source>
</evidence>
<dbReference type="SUPFAM" id="SSF51735">
    <property type="entry name" value="NAD(P)-binding Rossmann-fold domains"/>
    <property type="match status" value="1"/>
</dbReference>
<dbReference type="Pfam" id="PF01073">
    <property type="entry name" value="3Beta_HSD"/>
    <property type="match status" value="1"/>
</dbReference>
<dbReference type="OrthoDB" id="10058185at2759"/>
<dbReference type="EMBL" id="JAACJM010000072">
    <property type="protein sequence ID" value="KAF5350891.1"/>
    <property type="molecule type" value="Genomic_DNA"/>
</dbReference>